<accession>A0A1C7N9S3</accession>
<feature type="compositionally biased region" description="Polar residues" evidence="3">
    <location>
        <begin position="41"/>
        <end position="64"/>
    </location>
</feature>
<dbReference type="GO" id="GO:0003677">
    <property type="term" value="F:DNA binding"/>
    <property type="evidence" value="ECO:0007669"/>
    <property type="project" value="UniProtKB-UniRule"/>
</dbReference>
<gene>
    <name evidence="5" type="primary">nhp-1</name>
    <name evidence="5" type="ORF">A0J61_06123</name>
</gene>
<name>A0A1C7N9S3_9FUNG</name>
<dbReference type="OrthoDB" id="1919336at2759"/>
<dbReference type="InParanoid" id="A0A1C7N9S3"/>
<dbReference type="GO" id="GO:0005634">
    <property type="term" value="C:nucleus"/>
    <property type="evidence" value="ECO:0007669"/>
    <property type="project" value="UniProtKB-UniRule"/>
</dbReference>
<dbReference type="PANTHER" id="PTHR48112:SF15">
    <property type="entry name" value="HMG BOX DOMAIN-CONTAINING PROTEIN"/>
    <property type="match status" value="1"/>
</dbReference>
<feature type="region of interest" description="Disordered" evidence="3">
    <location>
        <begin position="215"/>
        <end position="247"/>
    </location>
</feature>
<keyword evidence="6" id="KW-1185">Reference proteome</keyword>
<dbReference type="EMBL" id="LUGH01000354">
    <property type="protein sequence ID" value="OBZ85827.1"/>
    <property type="molecule type" value="Genomic_DNA"/>
</dbReference>
<sequence>MGLTLNSIDNLSGNIEYSLQQYAAITQAQLLGTPPLRQHDSPQTQPTVLQQSRSDAQPSSSQQEGLPMQDPNAFNLAYQSFSPLVRMMPPQLHQPTLASTKELSTTPINTIPSSSKIQQTLDAAENISSEAPTRVTRPPNAYLLFNKEMRKILKNQDPSMKVADISKEVGFRWKNMSKEQKEHYITQANKLKEEQKALHPNAMYIRRSRAELVEAGRLTKHASQDSTLKRKKRSKKKRNKNSSTPKHPLSAYMWYLTEVRPETMRHFPGSNVGQISKLCADRWNSMTEEARLPWKTKAQVDKERYAREMQIYAIQNDHTLGRGTRQKYRTAALKQANEISLVDPLLYKTMQPQQQLLLHTQQLSPPS</sequence>
<evidence type="ECO:0000313" key="5">
    <source>
        <dbReference type="EMBL" id="OBZ85827.1"/>
    </source>
</evidence>
<dbReference type="SUPFAM" id="SSF47095">
    <property type="entry name" value="HMG-box"/>
    <property type="match status" value="2"/>
</dbReference>
<evidence type="ECO:0000256" key="2">
    <source>
        <dbReference type="PROSITE-ProRule" id="PRU00267"/>
    </source>
</evidence>
<feature type="DNA-binding region" description="HMG box" evidence="2">
    <location>
        <begin position="135"/>
        <end position="203"/>
    </location>
</feature>
<evidence type="ECO:0000259" key="4">
    <source>
        <dbReference type="PROSITE" id="PS50118"/>
    </source>
</evidence>
<evidence type="ECO:0000256" key="3">
    <source>
        <dbReference type="SAM" id="MobiDB-lite"/>
    </source>
</evidence>
<feature type="DNA-binding region" description="HMG box" evidence="2">
    <location>
        <begin position="245"/>
        <end position="313"/>
    </location>
</feature>
<dbReference type="InterPro" id="IPR036910">
    <property type="entry name" value="HMG_box_dom_sf"/>
</dbReference>
<feature type="domain" description="HMG box" evidence="4">
    <location>
        <begin position="135"/>
        <end position="203"/>
    </location>
</feature>
<keyword evidence="2" id="KW-0539">Nucleus</keyword>
<dbReference type="STRING" id="101091.A0A1C7N9S3"/>
<feature type="region of interest" description="Disordered" evidence="3">
    <location>
        <begin position="34"/>
        <end position="70"/>
    </location>
</feature>
<feature type="domain" description="HMG box" evidence="4">
    <location>
        <begin position="245"/>
        <end position="313"/>
    </location>
</feature>
<feature type="compositionally biased region" description="Basic residues" evidence="3">
    <location>
        <begin position="229"/>
        <end position="240"/>
    </location>
</feature>
<dbReference type="Gene3D" id="1.10.30.10">
    <property type="entry name" value="High mobility group box domain"/>
    <property type="match status" value="2"/>
</dbReference>
<dbReference type="AlphaFoldDB" id="A0A1C7N9S3"/>
<organism evidence="5 6">
    <name type="scientific">Choanephora cucurbitarum</name>
    <dbReference type="NCBI Taxonomy" id="101091"/>
    <lineage>
        <taxon>Eukaryota</taxon>
        <taxon>Fungi</taxon>
        <taxon>Fungi incertae sedis</taxon>
        <taxon>Mucoromycota</taxon>
        <taxon>Mucoromycotina</taxon>
        <taxon>Mucoromycetes</taxon>
        <taxon>Mucorales</taxon>
        <taxon>Mucorineae</taxon>
        <taxon>Choanephoraceae</taxon>
        <taxon>Choanephoroideae</taxon>
        <taxon>Choanephora</taxon>
    </lineage>
</organism>
<proteinExistence type="predicted"/>
<dbReference type="PANTHER" id="PTHR48112">
    <property type="entry name" value="HIGH MOBILITY GROUP PROTEIN DSP1"/>
    <property type="match status" value="1"/>
</dbReference>
<keyword evidence="1 2" id="KW-0238">DNA-binding</keyword>
<feature type="non-terminal residue" evidence="5">
    <location>
        <position position="367"/>
    </location>
</feature>
<evidence type="ECO:0000256" key="1">
    <source>
        <dbReference type="ARBA" id="ARBA00023125"/>
    </source>
</evidence>
<dbReference type="Pfam" id="PF00505">
    <property type="entry name" value="HMG_box"/>
    <property type="match status" value="2"/>
</dbReference>
<comment type="caution">
    <text evidence="5">The sequence shown here is derived from an EMBL/GenBank/DDBJ whole genome shotgun (WGS) entry which is preliminary data.</text>
</comment>
<dbReference type="CDD" id="cd01389">
    <property type="entry name" value="HMG-box_ROX1-like"/>
    <property type="match status" value="1"/>
</dbReference>
<protein>
    <submittedName>
        <fullName evidence="5">Non-histone chromosomal protein 6</fullName>
    </submittedName>
</protein>
<reference evidence="5 6" key="1">
    <citation type="submission" date="2016-03" db="EMBL/GenBank/DDBJ databases">
        <title>Choanephora cucurbitarum.</title>
        <authorList>
            <person name="Min B."/>
            <person name="Park H."/>
            <person name="Park J.-H."/>
            <person name="Shin H.-D."/>
            <person name="Choi I.-G."/>
        </authorList>
    </citation>
    <scope>NUCLEOTIDE SEQUENCE [LARGE SCALE GENOMIC DNA]</scope>
    <source>
        <strain evidence="5 6">KUS-F28377</strain>
    </source>
</reference>
<dbReference type="Proteomes" id="UP000093000">
    <property type="component" value="Unassembled WGS sequence"/>
</dbReference>
<dbReference type="PROSITE" id="PS50118">
    <property type="entry name" value="HMG_BOX_2"/>
    <property type="match status" value="2"/>
</dbReference>
<dbReference type="InterPro" id="IPR009071">
    <property type="entry name" value="HMG_box_dom"/>
</dbReference>
<evidence type="ECO:0000313" key="6">
    <source>
        <dbReference type="Proteomes" id="UP000093000"/>
    </source>
</evidence>
<dbReference type="CDD" id="cd00084">
    <property type="entry name" value="HMG-box_SF"/>
    <property type="match status" value="1"/>
</dbReference>
<dbReference type="InterPro" id="IPR050342">
    <property type="entry name" value="HMGB"/>
</dbReference>
<dbReference type="SMART" id="SM00398">
    <property type="entry name" value="HMG"/>
    <property type="match status" value="2"/>
</dbReference>